<comment type="similarity">
    <text evidence="15">Belongs to the adenylyl cyclase class-4/guanylyl cyclase family.</text>
</comment>
<evidence type="ECO:0000256" key="3">
    <source>
        <dbReference type="ARBA" id="ARBA00012202"/>
    </source>
</evidence>
<dbReference type="PANTHER" id="PTHR11920:SF494">
    <property type="entry name" value="ATRIAL NATRIURETIC PEPTIDE RECEPTOR 2"/>
    <property type="match status" value="1"/>
</dbReference>
<evidence type="ECO:0000256" key="18">
    <source>
        <dbReference type="SAM" id="Phobius"/>
    </source>
</evidence>
<comment type="catalytic activity">
    <reaction evidence="1 16">
        <text>GTP = 3',5'-cyclic GMP + diphosphate</text>
        <dbReference type="Rhea" id="RHEA:13665"/>
        <dbReference type="ChEBI" id="CHEBI:33019"/>
        <dbReference type="ChEBI" id="CHEBI:37565"/>
        <dbReference type="ChEBI" id="CHEBI:57746"/>
        <dbReference type="EC" id="4.6.1.2"/>
    </reaction>
</comment>
<dbReference type="GO" id="GO:0005886">
    <property type="term" value="C:plasma membrane"/>
    <property type="evidence" value="ECO:0007669"/>
    <property type="project" value="UniProtKB-SubCell"/>
</dbReference>
<dbReference type="GO" id="GO:0035556">
    <property type="term" value="P:intracellular signal transduction"/>
    <property type="evidence" value="ECO:0007669"/>
    <property type="project" value="InterPro"/>
</dbReference>
<evidence type="ECO:0000256" key="9">
    <source>
        <dbReference type="ARBA" id="ARBA00023134"/>
    </source>
</evidence>
<dbReference type="CDD" id="cd06352">
    <property type="entry name" value="PBP1_NPR_GC-like"/>
    <property type="match status" value="1"/>
</dbReference>
<evidence type="ECO:0000259" key="19">
    <source>
        <dbReference type="PROSITE" id="PS50011"/>
    </source>
</evidence>
<dbReference type="InterPro" id="IPR028082">
    <property type="entry name" value="Peripla_BP_I"/>
</dbReference>
<keyword evidence="5 18" id="KW-0812">Transmembrane</keyword>
<feature type="compositionally biased region" description="Basic residues" evidence="17">
    <location>
        <begin position="1086"/>
        <end position="1095"/>
    </location>
</feature>
<dbReference type="InterPro" id="IPR018297">
    <property type="entry name" value="A/G_cyclase_CS"/>
</dbReference>
<proteinExistence type="inferred from homology"/>
<dbReference type="Pfam" id="PF07714">
    <property type="entry name" value="PK_Tyr_Ser-Thr"/>
    <property type="match status" value="1"/>
</dbReference>
<evidence type="ECO:0000259" key="20">
    <source>
        <dbReference type="PROSITE" id="PS50125"/>
    </source>
</evidence>
<comment type="caution">
    <text evidence="21">The sequence shown here is derived from an EMBL/GenBank/DDBJ whole genome shotgun (WGS) entry which is preliminary data.</text>
</comment>
<evidence type="ECO:0000256" key="14">
    <source>
        <dbReference type="ARBA" id="ARBA00023293"/>
    </source>
</evidence>
<dbReference type="PROSITE" id="PS00452">
    <property type="entry name" value="GUANYLATE_CYCLASE_1"/>
    <property type="match status" value="1"/>
</dbReference>
<dbReference type="InterPro" id="IPR001170">
    <property type="entry name" value="ANPR/GUC"/>
</dbReference>
<evidence type="ECO:0000256" key="16">
    <source>
        <dbReference type="RuleBase" id="RU003431"/>
    </source>
</evidence>
<keyword evidence="9" id="KW-0342">GTP-binding</keyword>
<name>A0A1W0WBV4_HYPEX</name>
<dbReference type="GO" id="GO:0004016">
    <property type="term" value="F:adenylate cyclase activity"/>
    <property type="evidence" value="ECO:0007669"/>
    <property type="project" value="TreeGrafter"/>
</dbReference>
<dbReference type="EC" id="4.6.1.2" evidence="3 16"/>
<comment type="subcellular location">
    <subcellularLocation>
        <location evidence="2">Cell membrane</location>
        <topology evidence="2">Single-pass type I membrane protein</topology>
    </subcellularLocation>
</comment>
<feature type="compositionally biased region" description="Low complexity" evidence="17">
    <location>
        <begin position="1100"/>
        <end position="1114"/>
    </location>
</feature>
<dbReference type="Gene3D" id="1.10.510.10">
    <property type="entry name" value="Transferase(Phosphotransferase) domain 1"/>
    <property type="match status" value="1"/>
</dbReference>
<dbReference type="InterPro" id="IPR001245">
    <property type="entry name" value="Ser-Thr/Tyr_kinase_cat_dom"/>
</dbReference>
<dbReference type="GO" id="GO:0005524">
    <property type="term" value="F:ATP binding"/>
    <property type="evidence" value="ECO:0007669"/>
    <property type="project" value="InterPro"/>
</dbReference>
<dbReference type="Gene3D" id="3.30.70.1230">
    <property type="entry name" value="Nucleotide cyclase"/>
    <property type="match status" value="1"/>
</dbReference>
<dbReference type="GO" id="GO:0007168">
    <property type="term" value="P:receptor guanylyl cyclase signaling pathway"/>
    <property type="evidence" value="ECO:0007669"/>
    <property type="project" value="TreeGrafter"/>
</dbReference>
<dbReference type="GO" id="GO:0004672">
    <property type="term" value="F:protein kinase activity"/>
    <property type="evidence" value="ECO:0007669"/>
    <property type="project" value="InterPro"/>
</dbReference>
<keyword evidence="12" id="KW-0325">Glycoprotein</keyword>
<dbReference type="InterPro" id="IPR011009">
    <property type="entry name" value="Kinase-like_dom_sf"/>
</dbReference>
<dbReference type="SMART" id="SM00044">
    <property type="entry name" value="CYCc"/>
    <property type="match status" value="1"/>
</dbReference>
<keyword evidence="13 15" id="KW-0456">Lyase</keyword>
<keyword evidence="8 18" id="KW-1133">Transmembrane helix</keyword>
<evidence type="ECO:0000256" key="13">
    <source>
        <dbReference type="ARBA" id="ARBA00023239"/>
    </source>
</evidence>
<feature type="region of interest" description="Disordered" evidence="17">
    <location>
        <begin position="1078"/>
        <end position="1121"/>
    </location>
</feature>
<dbReference type="GO" id="GO:0004383">
    <property type="term" value="F:guanylate cyclase activity"/>
    <property type="evidence" value="ECO:0007669"/>
    <property type="project" value="UniProtKB-EC"/>
</dbReference>
<dbReference type="InterPro" id="IPR000719">
    <property type="entry name" value="Prot_kinase_dom"/>
</dbReference>
<dbReference type="Gene3D" id="6.10.250.780">
    <property type="match status" value="1"/>
</dbReference>
<keyword evidence="4" id="KW-1003">Cell membrane</keyword>
<sequence>MACYCRDRLSFILSLFFFIYVIMTATLVRPGEGNFTIVIIVLVRSTTYADQRITGPAMDIAVQKIRDKYPALGDFKVITWDDDFLSTCDGLEANVVSKAAGLYFAKLDTKHPISAVHWDDLHVRQSAISGPVVLSDPSSQRPRPLTYWNIPLLEGSSIPSFIADRNRYPMIVGYSYTQRRAGEFFYQVVKMFGWTDVAALYDVNDPVWRAMYTAMDYLKEKREEKDEKKLIRFEEVTLRLANRKAAEISADIERAVKQAHKTARIFLILANPRTIREIVVRAHILGYGSGDHVFIAGDYFKTKNYFGLPDWAQGTVAEQQQAREAFRSLFLVKQRVPVTPEFEEFSSLVQEGAIRKFNQSIPPYDEVNTHAIGFHDAIYSYGEVLNEAIQEGQNIFDGRSMIKRFTNRTFSGIRGNFTLDSDNNLKGQFELWNFHNRSGEFVKVVDFPETAVKAEIVSEIEWASGQSYPPPNTPFCWFLDNNPACRDHTLEYVIGAVVVGLASTGFLAFLAVIYSERRRHRKLEQTDLKWWDVQADEVSMVEKTPADDSTPVTSVYRLETISLLPISASIITEEALIQLKKLRSIHYEKILRILGLCLDRNVMLTEYCARGSLYNFVRSGTGDGSLLHGWIFRFSIMSDLIEGLNFLHHSWFHHHGRLKSTSCYLTFRFVLKIGDYCLQSLTPAQTLDLKNSIWSAPEILRGNSSVFSVSGQKAADIYSLAVIFSEVCLFGDPFLRSGFDSDTADTVKLIREIRQPPFRPNLSFIEGLIKPLHVDLQALIEDCWQDAPAKRPTAITVHRKLEKLIGKRKDGLVEEILARAAGHAEELEDLVAERSHELHNEKHKIQELLFQILPKSVALDLINGNVMVPEEYESVTVLFSAVQDFAATAATCTPTQLMLMMHTLYTAIDGGIGRFDVYKVETVIDQYLIASGVPVRNGTAHVAEIAACALYLRHAATLINWPRHDSEGEDDSPLAIKFLIGFHTGRIMTGVIGTKMPRFCLFGDTINTASRMESTAEGGQIQFSEASKTLLEQTSGFAYVPRGEIAVKGKGMMRTYFLLDPIHSHQSLNDPPVDPLYSPIAPRPATPHRVRHLKRHDTLQRQSSVQSRLSPSPLASQGFKF</sequence>
<dbReference type="InterPro" id="IPR001054">
    <property type="entry name" value="A/G_cyclase"/>
</dbReference>
<evidence type="ECO:0000256" key="5">
    <source>
        <dbReference type="ARBA" id="ARBA00022692"/>
    </source>
</evidence>
<dbReference type="Proteomes" id="UP000192578">
    <property type="component" value="Unassembled WGS sequence"/>
</dbReference>
<dbReference type="PROSITE" id="PS50011">
    <property type="entry name" value="PROTEIN_KINASE_DOM"/>
    <property type="match status" value="1"/>
</dbReference>
<evidence type="ECO:0000256" key="15">
    <source>
        <dbReference type="RuleBase" id="RU000405"/>
    </source>
</evidence>
<reference evidence="22" key="1">
    <citation type="submission" date="2017-01" db="EMBL/GenBank/DDBJ databases">
        <title>Comparative genomics of anhydrobiosis in the tardigrade Hypsibius dujardini.</title>
        <authorList>
            <person name="Yoshida Y."/>
            <person name="Koutsovoulos G."/>
            <person name="Laetsch D."/>
            <person name="Stevens L."/>
            <person name="Kumar S."/>
            <person name="Horikawa D."/>
            <person name="Ishino K."/>
            <person name="Komine S."/>
            <person name="Tomita M."/>
            <person name="Blaxter M."/>
            <person name="Arakawa K."/>
        </authorList>
    </citation>
    <scope>NUCLEOTIDE SEQUENCE [LARGE SCALE GENOMIC DNA]</scope>
    <source>
        <strain evidence="22">Z151</strain>
    </source>
</reference>
<keyword evidence="11 21" id="KW-0675">Receptor</keyword>
<dbReference type="Gene3D" id="3.40.50.2300">
    <property type="match status" value="2"/>
</dbReference>
<dbReference type="Pfam" id="PF00211">
    <property type="entry name" value="Guanylate_cyc"/>
    <property type="match status" value="1"/>
</dbReference>
<feature type="domain" description="Protein kinase" evidence="19">
    <location>
        <begin position="498"/>
        <end position="801"/>
    </location>
</feature>
<keyword evidence="10 18" id="KW-0472">Membrane</keyword>
<dbReference type="Pfam" id="PF01094">
    <property type="entry name" value="ANF_receptor"/>
    <property type="match status" value="1"/>
</dbReference>
<organism evidence="21 22">
    <name type="scientific">Hypsibius exemplaris</name>
    <name type="common">Freshwater tardigrade</name>
    <dbReference type="NCBI Taxonomy" id="2072580"/>
    <lineage>
        <taxon>Eukaryota</taxon>
        <taxon>Metazoa</taxon>
        <taxon>Ecdysozoa</taxon>
        <taxon>Tardigrada</taxon>
        <taxon>Eutardigrada</taxon>
        <taxon>Parachela</taxon>
        <taxon>Hypsibioidea</taxon>
        <taxon>Hypsibiidae</taxon>
        <taxon>Hypsibius</taxon>
    </lineage>
</organism>
<evidence type="ECO:0000256" key="2">
    <source>
        <dbReference type="ARBA" id="ARBA00004251"/>
    </source>
</evidence>
<protein>
    <recommendedName>
        <fullName evidence="3 16">Guanylate cyclase</fullName>
        <ecNumber evidence="3 16">4.6.1.2</ecNumber>
    </recommendedName>
</protein>
<dbReference type="SUPFAM" id="SSF55073">
    <property type="entry name" value="Nucleotide cyclase"/>
    <property type="match status" value="1"/>
</dbReference>
<evidence type="ECO:0000256" key="1">
    <source>
        <dbReference type="ARBA" id="ARBA00001436"/>
    </source>
</evidence>
<dbReference type="PANTHER" id="PTHR11920">
    <property type="entry name" value="GUANYLYL CYCLASE"/>
    <property type="match status" value="1"/>
</dbReference>
<dbReference type="FunFam" id="3.30.70.1230:FF:000030">
    <property type="entry name" value="Si:ch211-215j19.12"/>
    <property type="match status" value="1"/>
</dbReference>
<evidence type="ECO:0000256" key="8">
    <source>
        <dbReference type="ARBA" id="ARBA00022989"/>
    </source>
</evidence>
<dbReference type="InterPro" id="IPR050401">
    <property type="entry name" value="Cyclic_nucleotide_synthase"/>
</dbReference>
<gene>
    <name evidence="21" type="ORF">BV898_13069</name>
</gene>
<evidence type="ECO:0000256" key="12">
    <source>
        <dbReference type="ARBA" id="ARBA00023180"/>
    </source>
</evidence>
<dbReference type="InterPro" id="IPR001828">
    <property type="entry name" value="ANF_lig-bd_rcpt"/>
</dbReference>
<accession>A0A1W0WBV4</accession>
<evidence type="ECO:0000256" key="4">
    <source>
        <dbReference type="ARBA" id="ARBA00022475"/>
    </source>
</evidence>
<evidence type="ECO:0000256" key="10">
    <source>
        <dbReference type="ARBA" id="ARBA00023136"/>
    </source>
</evidence>
<keyword evidence="7" id="KW-0547">Nucleotide-binding</keyword>
<dbReference type="InterPro" id="IPR029787">
    <property type="entry name" value="Nucleotide_cyclase"/>
</dbReference>
<dbReference type="AlphaFoldDB" id="A0A1W0WBV4"/>
<dbReference type="EMBL" id="MTYJ01000139">
    <property type="protein sequence ID" value="OQV12660.1"/>
    <property type="molecule type" value="Genomic_DNA"/>
</dbReference>
<dbReference type="GO" id="GO:0005525">
    <property type="term" value="F:GTP binding"/>
    <property type="evidence" value="ECO:0007669"/>
    <property type="project" value="UniProtKB-KW"/>
</dbReference>
<feature type="transmembrane region" description="Helical" evidence="18">
    <location>
        <begin position="9"/>
        <end position="28"/>
    </location>
</feature>
<keyword evidence="14 16" id="KW-0141">cGMP biosynthesis</keyword>
<evidence type="ECO:0000256" key="11">
    <source>
        <dbReference type="ARBA" id="ARBA00023170"/>
    </source>
</evidence>
<keyword evidence="6" id="KW-0732">Signal</keyword>
<evidence type="ECO:0000313" key="21">
    <source>
        <dbReference type="EMBL" id="OQV12660.1"/>
    </source>
</evidence>
<evidence type="ECO:0000256" key="6">
    <source>
        <dbReference type="ARBA" id="ARBA00022729"/>
    </source>
</evidence>
<dbReference type="GO" id="GO:0001653">
    <property type="term" value="F:peptide receptor activity"/>
    <property type="evidence" value="ECO:0007669"/>
    <property type="project" value="TreeGrafter"/>
</dbReference>
<evidence type="ECO:0000256" key="7">
    <source>
        <dbReference type="ARBA" id="ARBA00022741"/>
    </source>
</evidence>
<feature type="domain" description="Guanylate cyclase" evidence="20">
    <location>
        <begin position="876"/>
        <end position="1013"/>
    </location>
</feature>
<evidence type="ECO:0000313" key="22">
    <source>
        <dbReference type="Proteomes" id="UP000192578"/>
    </source>
</evidence>
<dbReference type="PRINTS" id="PR00255">
    <property type="entry name" value="NATPEPTIDER"/>
</dbReference>
<dbReference type="SUPFAM" id="SSF56112">
    <property type="entry name" value="Protein kinase-like (PK-like)"/>
    <property type="match status" value="1"/>
</dbReference>
<keyword evidence="22" id="KW-1185">Reference proteome</keyword>
<dbReference type="CDD" id="cd07302">
    <property type="entry name" value="CHD"/>
    <property type="match status" value="1"/>
</dbReference>
<dbReference type="SUPFAM" id="SSF53822">
    <property type="entry name" value="Periplasmic binding protein-like I"/>
    <property type="match status" value="1"/>
</dbReference>
<evidence type="ECO:0000256" key="17">
    <source>
        <dbReference type="SAM" id="MobiDB-lite"/>
    </source>
</evidence>
<dbReference type="PROSITE" id="PS50125">
    <property type="entry name" value="GUANYLATE_CYCLASE_2"/>
    <property type="match status" value="1"/>
</dbReference>